<gene>
    <name evidence="1" type="ORF">Pfl04_51000</name>
</gene>
<comment type="caution">
    <text evidence="1">The sequence shown here is derived from an EMBL/GenBank/DDBJ whole genome shotgun (WGS) entry which is preliminary data.</text>
</comment>
<keyword evidence="2" id="KW-1185">Reference proteome</keyword>
<dbReference type="EMBL" id="BONU01000072">
    <property type="protein sequence ID" value="GIG76696.1"/>
    <property type="molecule type" value="Genomic_DNA"/>
</dbReference>
<sequence length="54" mass="6148">MSAGRPAAFARRPAGQCGHVYWTFTFIWRGEDVEGDVDRFPPAQPGFHFRPPTR</sequence>
<accession>A0A8J3PNK2</accession>
<dbReference type="AlphaFoldDB" id="A0A8J3PNK2"/>
<protein>
    <submittedName>
        <fullName evidence="1">Uncharacterized protein</fullName>
    </submittedName>
</protein>
<proteinExistence type="predicted"/>
<dbReference type="RefSeq" id="WP_168078811.1">
    <property type="nucleotide sequence ID" value="NZ_BAAAQJ010000006.1"/>
</dbReference>
<reference evidence="1" key="1">
    <citation type="submission" date="2021-01" db="EMBL/GenBank/DDBJ databases">
        <title>Whole genome shotgun sequence of Planosporangium flavigriseum NBRC 105377.</title>
        <authorList>
            <person name="Komaki H."/>
            <person name="Tamura T."/>
        </authorList>
    </citation>
    <scope>NUCLEOTIDE SEQUENCE</scope>
    <source>
        <strain evidence="1">NBRC 105377</strain>
    </source>
</reference>
<dbReference type="Proteomes" id="UP000653674">
    <property type="component" value="Unassembled WGS sequence"/>
</dbReference>
<organism evidence="1 2">
    <name type="scientific">Planosporangium flavigriseum</name>
    <dbReference type="NCBI Taxonomy" id="373681"/>
    <lineage>
        <taxon>Bacteria</taxon>
        <taxon>Bacillati</taxon>
        <taxon>Actinomycetota</taxon>
        <taxon>Actinomycetes</taxon>
        <taxon>Micromonosporales</taxon>
        <taxon>Micromonosporaceae</taxon>
        <taxon>Planosporangium</taxon>
    </lineage>
</organism>
<name>A0A8J3PNK2_9ACTN</name>
<evidence type="ECO:0000313" key="1">
    <source>
        <dbReference type="EMBL" id="GIG76696.1"/>
    </source>
</evidence>
<evidence type="ECO:0000313" key="2">
    <source>
        <dbReference type="Proteomes" id="UP000653674"/>
    </source>
</evidence>